<proteinExistence type="predicted"/>
<gene>
    <name evidence="1" type="ORF">PUW23_02245</name>
</gene>
<name>A0AAX3N148_9BACL</name>
<dbReference type="AlphaFoldDB" id="A0AAX3N148"/>
<dbReference type="RefSeq" id="WP_274359319.1">
    <property type="nucleotide sequence ID" value="NZ_CP118101.1"/>
</dbReference>
<dbReference type="Proteomes" id="UP001220962">
    <property type="component" value="Chromosome"/>
</dbReference>
<dbReference type="EMBL" id="CP118101">
    <property type="protein sequence ID" value="WDH83086.1"/>
    <property type="molecule type" value="Genomic_DNA"/>
</dbReference>
<reference evidence="1" key="1">
    <citation type="submission" date="2023-02" db="EMBL/GenBank/DDBJ databases">
        <title>Pathogen: clinical or host-associated sample.</title>
        <authorList>
            <person name="Hergert J."/>
            <person name="Casey R."/>
            <person name="Wagner J."/>
            <person name="Young E.L."/>
            <person name="Oakeson K.F."/>
        </authorList>
    </citation>
    <scope>NUCLEOTIDE SEQUENCE</scope>
    <source>
        <strain evidence="1">2022CK-00830</strain>
    </source>
</reference>
<protein>
    <submittedName>
        <fullName evidence="1">Uncharacterized protein</fullName>
    </submittedName>
</protein>
<organism evidence="1 2">
    <name type="scientific">Paenibacillus urinalis</name>
    <dbReference type="NCBI Taxonomy" id="521520"/>
    <lineage>
        <taxon>Bacteria</taxon>
        <taxon>Bacillati</taxon>
        <taxon>Bacillota</taxon>
        <taxon>Bacilli</taxon>
        <taxon>Bacillales</taxon>
        <taxon>Paenibacillaceae</taxon>
        <taxon>Paenibacillus</taxon>
    </lineage>
</organism>
<sequence length="46" mass="5104">MPPIGLLMGNKSFEQLFIPLERGVLTSEGSKYTTLAMAEARTFPFI</sequence>
<evidence type="ECO:0000313" key="2">
    <source>
        <dbReference type="Proteomes" id="UP001220962"/>
    </source>
</evidence>
<accession>A0AAX3N148</accession>
<evidence type="ECO:0000313" key="1">
    <source>
        <dbReference type="EMBL" id="WDH83086.1"/>
    </source>
</evidence>